<dbReference type="Proteomes" id="UP000268469">
    <property type="component" value="Unassembled WGS sequence"/>
</dbReference>
<reference evidence="3 4" key="1">
    <citation type="submission" date="2018-06" db="EMBL/GenBank/DDBJ databases">
        <title>Extensive metabolic versatility and redundancy in microbially diverse, dynamic hydrothermal sediments.</title>
        <authorList>
            <person name="Dombrowski N."/>
            <person name="Teske A."/>
            <person name="Baker B.J."/>
        </authorList>
    </citation>
    <scope>NUCLEOTIDE SEQUENCE [LARGE SCALE GENOMIC DNA]</scope>
    <source>
        <strain evidence="3">B36_G15</strain>
    </source>
</reference>
<dbReference type="InterPro" id="IPR054828">
    <property type="entry name" value="Vit_B12_bind_prot"/>
</dbReference>
<gene>
    <name evidence="3" type="ORF">DRP53_08385</name>
</gene>
<dbReference type="InterPro" id="IPR002491">
    <property type="entry name" value="ABC_transptr_periplasmic_BD"/>
</dbReference>
<evidence type="ECO:0000256" key="1">
    <source>
        <dbReference type="ARBA" id="ARBA00022729"/>
    </source>
</evidence>
<feature type="domain" description="Fe/B12 periplasmic-binding" evidence="2">
    <location>
        <begin position="23"/>
        <end position="263"/>
    </location>
</feature>
<dbReference type="AlphaFoldDB" id="A0A660SGU4"/>
<name>A0A660SGU4_UNCW3</name>
<dbReference type="Pfam" id="PF01497">
    <property type="entry name" value="Peripla_BP_2"/>
    <property type="match status" value="1"/>
</dbReference>
<dbReference type="PROSITE" id="PS50983">
    <property type="entry name" value="FE_B12_PBP"/>
    <property type="match status" value="1"/>
</dbReference>
<dbReference type="EMBL" id="QNBE01000089">
    <property type="protein sequence ID" value="RKX69366.1"/>
    <property type="molecule type" value="Genomic_DNA"/>
</dbReference>
<dbReference type="GO" id="GO:0071281">
    <property type="term" value="P:cellular response to iron ion"/>
    <property type="evidence" value="ECO:0007669"/>
    <property type="project" value="TreeGrafter"/>
</dbReference>
<dbReference type="PANTHER" id="PTHR30535">
    <property type="entry name" value="VITAMIN B12-BINDING PROTEIN"/>
    <property type="match status" value="1"/>
</dbReference>
<dbReference type="SUPFAM" id="SSF53807">
    <property type="entry name" value="Helical backbone' metal receptor"/>
    <property type="match status" value="1"/>
</dbReference>
<evidence type="ECO:0000313" key="3">
    <source>
        <dbReference type="EMBL" id="RKX69366.1"/>
    </source>
</evidence>
<protein>
    <recommendedName>
        <fullName evidence="2">Fe/B12 periplasmic-binding domain-containing protein</fullName>
    </recommendedName>
</protein>
<evidence type="ECO:0000313" key="4">
    <source>
        <dbReference type="Proteomes" id="UP000268469"/>
    </source>
</evidence>
<dbReference type="NCBIfam" id="NF038402">
    <property type="entry name" value="TroA_like"/>
    <property type="match status" value="1"/>
</dbReference>
<organism evidence="3 4">
    <name type="scientific">candidate division WOR-3 bacterium</name>
    <dbReference type="NCBI Taxonomy" id="2052148"/>
    <lineage>
        <taxon>Bacteria</taxon>
        <taxon>Bacteria division WOR-3</taxon>
    </lineage>
</organism>
<dbReference type="CDD" id="cd01144">
    <property type="entry name" value="BtuF"/>
    <property type="match status" value="1"/>
</dbReference>
<comment type="caution">
    <text evidence="3">The sequence shown here is derived from an EMBL/GenBank/DDBJ whole genome shotgun (WGS) entry which is preliminary data.</text>
</comment>
<sequence length="263" mass="29540">MRYLVLLTLLSCVGERQKSEVKRVVSLAPSLTEMVFFLGAQNRLVGVTTFCDYPPEAKKITKIGDFSNPNLERIVALKPDLVLAALPEQRRIVAELSKMGISVFTSHPKTIDAIIDEMDSLAHLFGLPFPEDSLKKLIYPLPNFDRKPKVYIELAADPIITVGHPSYLNDLIIKSGGINIFASVEVEFPVVSWEEVVRADPDLILIFHNQRCEERLGWKELTAVKNGMVFSGLNEDVFLRPGPRIFIALSELRRIIEGCVPRL</sequence>
<evidence type="ECO:0000259" key="2">
    <source>
        <dbReference type="PROSITE" id="PS50983"/>
    </source>
</evidence>
<dbReference type="PANTHER" id="PTHR30535:SF34">
    <property type="entry name" value="MOLYBDATE-BINDING PROTEIN MOLA"/>
    <property type="match status" value="1"/>
</dbReference>
<accession>A0A660SGU4</accession>
<dbReference type="Gene3D" id="3.40.50.1980">
    <property type="entry name" value="Nitrogenase molybdenum iron protein domain"/>
    <property type="match status" value="2"/>
</dbReference>
<dbReference type="InterPro" id="IPR050902">
    <property type="entry name" value="ABC_Transporter_SBP"/>
</dbReference>
<proteinExistence type="predicted"/>
<keyword evidence="1" id="KW-0732">Signal</keyword>